<proteinExistence type="predicted"/>
<reference evidence="1 2" key="1">
    <citation type="submission" date="2017-07" db="EMBL/GenBank/DDBJ databases">
        <authorList>
            <person name="Talla V."/>
            <person name="Backstrom N."/>
        </authorList>
    </citation>
    <scope>NUCLEOTIDE SEQUENCE [LARGE SCALE GENOMIC DNA]</scope>
</reference>
<accession>A0A5E4QCA2</accession>
<protein>
    <submittedName>
        <fullName evidence="1">Uncharacterized protein</fullName>
    </submittedName>
</protein>
<evidence type="ECO:0000313" key="2">
    <source>
        <dbReference type="Proteomes" id="UP000324832"/>
    </source>
</evidence>
<evidence type="ECO:0000313" key="1">
    <source>
        <dbReference type="EMBL" id="VVC95907.1"/>
    </source>
</evidence>
<keyword evidence="2" id="KW-1185">Reference proteome</keyword>
<gene>
    <name evidence="1" type="ORF">LSINAPIS_LOCUS7526</name>
</gene>
<sequence length="72" mass="8174">MDVTSGNDSLTIKVLYSPLHSDHGAAARSLARVYMALIRYYTGSWDSTIQPTYVIGFLCKRLFLYSHDIYPI</sequence>
<organism evidence="1 2">
    <name type="scientific">Leptidea sinapis</name>
    <dbReference type="NCBI Taxonomy" id="189913"/>
    <lineage>
        <taxon>Eukaryota</taxon>
        <taxon>Metazoa</taxon>
        <taxon>Ecdysozoa</taxon>
        <taxon>Arthropoda</taxon>
        <taxon>Hexapoda</taxon>
        <taxon>Insecta</taxon>
        <taxon>Pterygota</taxon>
        <taxon>Neoptera</taxon>
        <taxon>Endopterygota</taxon>
        <taxon>Lepidoptera</taxon>
        <taxon>Glossata</taxon>
        <taxon>Ditrysia</taxon>
        <taxon>Papilionoidea</taxon>
        <taxon>Pieridae</taxon>
        <taxon>Dismorphiinae</taxon>
        <taxon>Leptidea</taxon>
    </lineage>
</organism>
<name>A0A5E4QCA2_9NEOP</name>
<dbReference type="EMBL" id="FZQP02002482">
    <property type="protein sequence ID" value="VVC95907.1"/>
    <property type="molecule type" value="Genomic_DNA"/>
</dbReference>
<dbReference type="Proteomes" id="UP000324832">
    <property type="component" value="Unassembled WGS sequence"/>
</dbReference>
<dbReference type="AlphaFoldDB" id="A0A5E4QCA2"/>